<comment type="caution">
    <text evidence="2">The sequence shown here is derived from an EMBL/GenBank/DDBJ whole genome shotgun (WGS) entry which is preliminary data.</text>
</comment>
<evidence type="ECO:0000313" key="3">
    <source>
        <dbReference type="Proteomes" id="UP001165079"/>
    </source>
</evidence>
<dbReference type="AlphaFoldDB" id="A0A9W6W724"/>
<dbReference type="Gene3D" id="1.25.40.10">
    <property type="entry name" value="Tetratricopeptide repeat domain"/>
    <property type="match status" value="1"/>
</dbReference>
<dbReference type="InterPro" id="IPR019734">
    <property type="entry name" value="TPR_rpt"/>
</dbReference>
<evidence type="ECO:0008006" key="4">
    <source>
        <dbReference type="Google" id="ProtNLM"/>
    </source>
</evidence>
<evidence type="ECO:0000313" key="2">
    <source>
        <dbReference type="EMBL" id="GLZ75533.1"/>
    </source>
</evidence>
<dbReference type="SUPFAM" id="SSF52540">
    <property type="entry name" value="P-loop containing nucleoside triphosphate hydrolases"/>
    <property type="match status" value="1"/>
</dbReference>
<proteinExistence type="predicted"/>
<dbReference type="InterPro" id="IPR011990">
    <property type="entry name" value="TPR-like_helical_dom_sf"/>
</dbReference>
<protein>
    <recommendedName>
        <fullName evidence="4">NB-ARC domain-containing protein</fullName>
    </recommendedName>
</protein>
<dbReference type="SMART" id="SM00028">
    <property type="entry name" value="TPR"/>
    <property type="match status" value="2"/>
</dbReference>
<dbReference type="PRINTS" id="PR00364">
    <property type="entry name" value="DISEASERSIST"/>
</dbReference>
<gene>
    <name evidence="2" type="ORF">Afil01_03400</name>
</gene>
<dbReference type="SUPFAM" id="SSF48452">
    <property type="entry name" value="TPR-like"/>
    <property type="match status" value="1"/>
</dbReference>
<reference evidence="2" key="1">
    <citation type="submission" date="2023-03" db="EMBL/GenBank/DDBJ databases">
        <title>Actinorhabdospora filicis NBRC 111898.</title>
        <authorList>
            <person name="Ichikawa N."/>
            <person name="Sato H."/>
            <person name="Tonouchi N."/>
        </authorList>
    </citation>
    <scope>NUCLEOTIDE SEQUENCE</scope>
    <source>
        <strain evidence="2">NBRC 111898</strain>
    </source>
</reference>
<dbReference type="Gene3D" id="3.40.50.300">
    <property type="entry name" value="P-loop containing nucleotide triphosphate hydrolases"/>
    <property type="match status" value="1"/>
</dbReference>
<dbReference type="EMBL" id="BSTX01000001">
    <property type="protein sequence ID" value="GLZ75533.1"/>
    <property type="molecule type" value="Genomic_DNA"/>
</dbReference>
<keyword evidence="3" id="KW-1185">Reference proteome</keyword>
<accession>A0A9W6W724</accession>
<organism evidence="2 3">
    <name type="scientific">Actinorhabdospora filicis</name>
    <dbReference type="NCBI Taxonomy" id="1785913"/>
    <lineage>
        <taxon>Bacteria</taxon>
        <taxon>Bacillati</taxon>
        <taxon>Actinomycetota</taxon>
        <taxon>Actinomycetes</taxon>
        <taxon>Micromonosporales</taxon>
        <taxon>Micromonosporaceae</taxon>
        <taxon>Actinorhabdospora</taxon>
    </lineage>
</organism>
<dbReference type="PROSITE" id="PS50005">
    <property type="entry name" value="TPR"/>
    <property type="match status" value="1"/>
</dbReference>
<dbReference type="InterPro" id="IPR027417">
    <property type="entry name" value="P-loop_NTPase"/>
</dbReference>
<dbReference type="Proteomes" id="UP001165079">
    <property type="component" value="Unassembled WGS sequence"/>
</dbReference>
<feature type="repeat" description="TPR" evidence="1">
    <location>
        <begin position="475"/>
        <end position="508"/>
    </location>
</feature>
<evidence type="ECO:0000256" key="1">
    <source>
        <dbReference type="PROSITE-ProRule" id="PRU00339"/>
    </source>
</evidence>
<dbReference type="RefSeq" id="WP_285660777.1">
    <property type="nucleotide sequence ID" value="NZ_BSTX01000001.1"/>
</dbReference>
<name>A0A9W6W724_9ACTN</name>
<keyword evidence="1" id="KW-0802">TPR repeat</keyword>
<sequence length="637" mass="68580">MRKPQELPAAPRIFFNRDDEARELDVLSAPADGRTVPRLILVTGMPGSGKTAVAVLAALRASEAFTEGVLYVDLGELRRRGIADLGDVLLGFLRSLGVAREEIPDDEAARARLFRSVTSHKAILVFVDNAVDRREIDRLMPSSPRSAMVVTSFRRPEELDPLADVRLSLSGLGNGHARQVLAAYCDPARLDAEPEATAALLHAASGVPLALHLIGGRLARSTASPAQVLAELHAKGRDAMLEDIAEIAYAGLTEETRRAYRLLAAHPGPGFDVADVAALTGATGTAARGAVEELRGSHLVSGGEDGRYNMGELIRAHARVLAAGEDLDSAQTRLIGDLLTRASFADLAMGERLRVIEPAKGTGPFGDRAEAMTWMERRRALLVTVQRRAFRSGFMREVCGFTEAMWPLFMDRRNELDWYESSDLGVRAAPSLGPDVEARMLTLASRWDMEHGELADAVSKLEGAIGLARRADVLASAWEFLGRALVRRGEYERAVTAHETAYGIDEGNRARGLQKQFTGQAYAALGDHARAVAALREARARFTAHPRDLGKVLMDLARLAGDDEARELFAAAAAVLEAEGAAYYQAEALAELGTRFGDDGALERARAIYAGMGSSRAAALAGQARAELASADQHDLR</sequence>